<comment type="function">
    <text evidence="4">Required for high-level post-exponential phase expression of a series of secreted proteins.</text>
</comment>
<keyword evidence="1" id="KW-0963">Cytoplasm</keyword>
<feature type="modified residue" description="4-aspartylphosphate" evidence="5">
    <location>
        <position position="78"/>
    </location>
</feature>
<dbReference type="Gene3D" id="2.40.50.1020">
    <property type="entry name" value="LytTr DNA-binding domain"/>
    <property type="match status" value="1"/>
</dbReference>
<dbReference type="PROSITE" id="PS50110">
    <property type="entry name" value="RESPONSE_REGULATORY"/>
    <property type="match status" value="1"/>
</dbReference>
<dbReference type="InterPro" id="IPR046947">
    <property type="entry name" value="LytR-like"/>
</dbReference>
<evidence type="ECO:0000256" key="3">
    <source>
        <dbReference type="ARBA" id="ARBA00023159"/>
    </source>
</evidence>
<dbReference type="GO" id="GO:0000156">
    <property type="term" value="F:phosphorelay response regulator activity"/>
    <property type="evidence" value="ECO:0007669"/>
    <property type="project" value="InterPro"/>
</dbReference>
<sequence length="263" mass="30978">MFVSIHVILIIDFNKASDHMSIFILEDDVIQAQQMKRLVEEICEKYRLPFDFIEVTSKSENIITNIAKAKYVPIYFLDIEIKREERKGLQVAQEIRKYDTQGIIVFVTTHSEFAPISYQYMVAALTFIDKGLPYKERYKVFEQCLLQYEARNKHIIPSDDFIVENSNATVRVPFHEVEYVMTDEPHRLALVTLDRIVYFYGALKEIEIIDERLFRCHQSYIVNTKQMSSYDAKQKMIVLKSGKRIPVSRRLVSKVRNMLKGEM</sequence>
<dbReference type="InterPro" id="IPR011006">
    <property type="entry name" value="CheY-like_superfamily"/>
</dbReference>
<evidence type="ECO:0000256" key="5">
    <source>
        <dbReference type="PROSITE-ProRule" id="PRU00169"/>
    </source>
</evidence>
<dbReference type="EMBL" id="FWZB01000048">
    <property type="protein sequence ID" value="SME38846.1"/>
    <property type="molecule type" value="Genomic_DNA"/>
</dbReference>
<evidence type="ECO:0000256" key="2">
    <source>
        <dbReference type="ARBA" id="ARBA00023012"/>
    </source>
</evidence>
<evidence type="ECO:0000259" key="7">
    <source>
        <dbReference type="PROSITE" id="PS50930"/>
    </source>
</evidence>
<dbReference type="PANTHER" id="PTHR37299:SF3">
    <property type="entry name" value="STAGE 0 SPORULATION PROTEIN A HOMOLOG"/>
    <property type="match status" value="1"/>
</dbReference>
<dbReference type="InterPro" id="IPR001789">
    <property type="entry name" value="Sig_transdc_resp-reg_receiver"/>
</dbReference>
<dbReference type="InterPro" id="IPR007492">
    <property type="entry name" value="LytTR_DNA-bd_dom"/>
</dbReference>
<evidence type="ECO:0000313" key="9">
    <source>
        <dbReference type="Proteomes" id="UP000194499"/>
    </source>
</evidence>
<dbReference type="Gene3D" id="3.40.50.2300">
    <property type="match status" value="1"/>
</dbReference>
<organism evidence="8 9">
    <name type="scientific">Bacillus pacificus</name>
    <dbReference type="NCBI Taxonomy" id="2026187"/>
    <lineage>
        <taxon>Bacteria</taxon>
        <taxon>Bacillati</taxon>
        <taxon>Bacillota</taxon>
        <taxon>Bacilli</taxon>
        <taxon>Bacillales</taxon>
        <taxon>Bacillaceae</taxon>
        <taxon>Bacillus</taxon>
        <taxon>Bacillus cereus group</taxon>
    </lineage>
</organism>
<keyword evidence="5" id="KW-0597">Phosphoprotein</keyword>
<dbReference type="AlphaFoldDB" id="A0A1Y6AKI2"/>
<dbReference type="SUPFAM" id="SSF52172">
    <property type="entry name" value="CheY-like"/>
    <property type="match status" value="1"/>
</dbReference>
<evidence type="ECO:0000256" key="1">
    <source>
        <dbReference type="ARBA" id="ARBA00022490"/>
    </source>
</evidence>
<gene>
    <name evidence="8" type="primary">agrA</name>
    <name evidence="8" type="ORF">BACERE00191_05045</name>
</gene>
<keyword evidence="3" id="KW-0010">Activator</keyword>
<accession>A0A1Y6AKI2</accession>
<dbReference type="GO" id="GO:0003677">
    <property type="term" value="F:DNA binding"/>
    <property type="evidence" value="ECO:0007669"/>
    <property type="project" value="InterPro"/>
</dbReference>
<evidence type="ECO:0000256" key="4">
    <source>
        <dbReference type="ARBA" id="ARBA00037164"/>
    </source>
</evidence>
<dbReference type="PANTHER" id="PTHR37299">
    <property type="entry name" value="TRANSCRIPTIONAL REGULATOR-RELATED"/>
    <property type="match status" value="1"/>
</dbReference>
<protein>
    <submittedName>
        <fullName evidence="8">Accessory gene regulator protein A</fullName>
    </submittedName>
</protein>
<feature type="domain" description="HTH LytTR-type" evidence="7">
    <location>
        <begin position="161"/>
        <end position="261"/>
    </location>
</feature>
<dbReference type="Pfam" id="PF04397">
    <property type="entry name" value="LytTR"/>
    <property type="match status" value="1"/>
</dbReference>
<keyword evidence="2" id="KW-0902">Two-component regulatory system</keyword>
<evidence type="ECO:0000313" key="8">
    <source>
        <dbReference type="EMBL" id="SME38846.1"/>
    </source>
</evidence>
<dbReference type="Proteomes" id="UP000194499">
    <property type="component" value="Unassembled WGS sequence"/>
</dbReference>
<reference evidence="9" key="1">
    <citation type="submission" date="2017-04" db="EMBL/GenBank/DDBJ databases">
        <authorList>
            <person name="Criscuolo A."/>
        </authorList>
    </citation>
    <scope>NUCLEOTIDE SEQUENCE [LARGE SCALE GENOMIC DNA]</scope>
</reference>
<feature type="domain" description="Response regulatory" evidence="6">
    <location>
        <begin position="21"/>
        <end position="145"/>
    </location>
</feature>
<proteinExistence type="predicted"/>
<dbReference type="SMART" id="SM00850">
    <property type="entry name" value="LytTR"/>
    <property type="match status" value="1"/>
</dbReference>
<evidence type="ECO:0000259" key="6">
    <source>
        <dbReference type="PROSITE" id="PS50110"/>
    </source>
</evidence>
<dbReference type="PROSITE" id="PS50930">
    <property type="entry name" value="HTH_LYTTR"/>
    <property type="match status" value="1"/>
</dbReference>
<dbReference type="CDD" id="cd17533">
    <property type="entry name" value="REC_LytTR_AgrA-like"/>
    <property type="match status" value="1"/>
</dbReference>
<name>A0A1Y6AKI2_9BACI</name>